<feature type="compositionally biased region" description="Pro residues" evidence="1">
    <location>
        <begin position="272"/>
        <end position="284"/>
    </location>
</feature>
<dbReference type="AlphaFoldDB" id="A0AAN6TGA5"/>
<feature type="transmembrane region" description="Helical" evidence="2">
    <location>
        <begin position="132"/>
        <end position="155"/>
    </location>
</feature>
<accession>A0AAN6TGA5</accession>
<dbReference type="EMBL" id="MU853338">
    <property type="protein sequence ID" value="KAK4113937.1"/>
    <property type="molecule type" value="Genomic_DNA"/>
</dbReference>
<dbReference type="InterPro" id="IPR031563">
    <property type="entry name" value="MOT1/MOT2"/>
</dbReference>
<reference evidence="3" key="2">
    <citation type="submission" date="2023-05" db="EMBL/GenBank/DDBJ databases">
        <authorList>
            <consortium name="Lawrence Berkeley National Laboratory"/>
            <person name="Steindorff A."/>
            <person name="Hensen N."/>
            <person name="Bonometti L."/>
            <person name="Westerberg I."/>
            <person name="Brannstrom I.O."/>
            <person name="Guillou S."/>
            <person name="Cros-Aarteil S."/>
            <person name="Calhoun S."/>
            <person name="Haridas S."/>
            <person name="Kuo A."/>
            <person name="Mondo S."/>
            <person name="Pangilinan J."/>
            <person name="Riley R."/>
            <person name="Labutti K."/>
            <person name="Andreopoulos B."/>
            <person name="Lipzen A."/>
            <person name="Chen C."/>
            <person name="Yanf M."/>
            <person name="Daum C."/>
            <person name="Ng V."/>
            <person name="Clum A."/>
            <person name="Ohm R."/>
            <person name="Martin F."/>
            <person name="Silar P."/>
            <person name="Natvig D."/>
            <person name="Lalanne C."/>
            <person name="Gautier V."/>
            <person name="Ament-Velasquez S.L."/>
            <person name="Kruys A."/>
            <person name="Hutchinson M.I."/>
            <person name="Powell A.J."/>
            <person name="Barry K."/>
            <person name="Miller A.N."/>
            <person name="Grigoriev I.V."/>
            <person name="Debuchy R."/>
            <person name="Gladieux P."/>
            <person name="Thoren M.H."/>
            <person name="Johannesson H."/>
        </authorList>
    </citation>
    <scope>NUCLEOTIDE SEQUENCE</scope>
    <source>
        <strain evidence="3">CBS 508.74</strain>
    </source>
</reference>
<evidence type="ECO:0000313" key="3">
    <source>
        <dbReference type="EMBL" id="KAK4113937.1"/>
    </source>
</evidence>
<protein>
    <recommendedName>
        <fullName evidence="5">Molybdate transporter 1</fullName>
    </recommendedName>
</protein>
<keyword evidence="4" id="KW-1185">Reference proteome</keyword>
<comment type="caution">
    <text evidence="3">The sequence shown here is derived from an EMBL/GenBank/DDBJ whole genome shotgun (WGS) entry which is preliminary data.</text>
</comment>
<reference evidence="3" key="1">
    <citation type="journal article" date="2023" name="Mol. Phylogenet. Evol.">
        <title>Genome-scale phylogeny and comparative genomics of the fungal order Sordariales.</title>
        <authorList>
            <person name="Hensen N."/>
            <person name="Bonometti L."/>
            <person name="Westerberg I."/>
            <person name="Brannstrom I.O."/>
            <person name="Guillou S."/>
            <person name="Cros-Aarteil S."/>
            <person name="Calhoun S."/>
            <person name="Haridas S."/>
            <person name="Kuo A."/>
            <person name="Mondo S."/>
            <person name="Pangilinan J."/>
            <person name="Riley R."/>
            <person name="LaButti K."/>
            <person name="Andreopoulos B."/>
            <person name="Lipzen A."/>
            <person name="Chen C."/>
            <person name="Yan M."/>
            <person name="Daum C."/>
            <person name="Ng V."/>
            <person name="Clum A."/>
            <person name="Steindorff A."/>
            <person name="Ohm R.A."/>
            <person name="Martin F."/>
            <person name="Silar P."/>
            <person name="Natvig D.O."/>
            <person name="Lalanne C."/>
            <person name="Gautier V."/>
            <person name="Ament-Velasquez S.L."/>
            <person name="Kruys A."/>
            <person name="Hutchinson M.I."/>
            <person name="Powell A.J."/>
            <person name="Barry K."/>
            <person name="Miller A.N."/>
            <person name="Grigoriev I.V."/>
            <person name="Debuchy R."/>
            <person name="Gladieux P."/>
            <person name="Hiltunen Thoren M."/>
            <person name="Johannesson H."/>
        </authorList>
    </citation>
    <scope>NUCLEOTIDE SEQUENCE</scope>
    <source>
        <strain evidence="3">CBS 508.74</strain>
    </source>
</reference>
<proteinExistence type="predicted"/>
<feature type="transmembrane region" description="Helical" evidence="2">
    <location>
        <begin position="161"/>
        <end position="177"/>
    </location>
</feature>
<feature type="transmembrane region" description="Helical" evidence="2">
    <location>
        <begin position="54"/>
        <end position="77"/>
    </location>
</feature>
<dbReference type="GeneID" id="89940849"/>
<dbReference type="PANTHER" id="PTHR31970:SF9">
    <property type="entry name" value="MOLYBDATE TRANSPORTER 2"/>
    <property type="match status" value="1"/>
</dbReference>
<name>A0AAN6TGA5_9PEZI</name>
<evidence type="ECO:0000313" key="4">
    <source>
        <dbReference type="Proteomes" id="UP001302812"/>
    </source>
</evidence>
<dbReference type="RefSeq" id="XP_064671507.1">
    <property type="nucleotide sequence ID" value="XM_064816724.1"/>
</dbReference>
<evidence type="ECO:0000256" key="2">
    <source>
        <dbReference type="SAM" id="Phobius"/>
    </source>
</evidence>
<gene>
    <name evidence="3" type="ORF">N656DRAFT_788811</name>
</gene>
<evidence type="ECO:0000256" key="1">
    <source>
        <dbReference type="SAM" id="MobiDB-lite"/>
    </source>
</evidence>
<feature type="transmembrane region" description="Helical" evidence="2">
    <location>
        <begin position="97"/>
        <end position="120"/>
    </location>
</feature>
<dbReference type="GO" id="GO:0015098">
    <property type="term" value="F:molybdate ion transmembrane transporter activity"/>
    <property type="evidence" value="ECO:0007669"/>
    <property type="project" value="InterPro"/>
</dbReference>
<dbReference type="PANTHER" id="PTHR31970">
    <property type="match status" value="1"/>
</dbReference>
<sequence length="477" mass="49714">MRNSFLAELGRRNRHNLRMLRANPAAEMSGALGDLGTLLPLMMALALQGSIDLPATLVFSGLFNIMTGVLFGIPLPVQPMKAIASSALTLHTPLPVVTASGALVSFAVLILSVTGLMRLLTRVIPRPLIQGIQLGAGLRLIISAATALILPLPWLRPLPDLDTRMLAIFLFLLLFATARLGPRFPFALLVFLLGVVASLFSHPSSSSSSLSTPSHHSDSSHSYQSYTWHKPEFTNPQALSAALAQLPLTTLNSVLAASALATSLYPPHPPPFPPFPTFPSPPPHSSSSSPPAGPGPASTTALGVSVGLMNLLSCGWGAMPVCHGAGGLAAQHRFGARSGASVVLLGAAKFGAGLLLLLGGSGGTAARVLARFPRSVLGVMVLAAGLELAKASYSSSGAVIAEGQGDGEREEGEAEEGWMVMMVTAMGILAFKNDAVGFLAGMACHAAYRVSRWVESRWGVIGSGRQGERRPLLRDGL</sequence>
<feature type="compositionally biased region" description="Low complexity" evidence="1">
    <location>
        <begin position="285"/>
        <end position="298"/>
    </location>
</feature>
<evidence type="ECO:0008006" key="5">
    <source>
        <dbReference type="Google" id="ProtNLM"/>
    </source>
</evidence>
<feature type="transmembrane region" description="Helical" evidence="2">
    <location>
        <begin position="184"/>
        <end position="201"/>
    </location>
</feature>
<feature type="region of interest" description="Disordered" evidence="1">
    <location>
        <begin position="272"/>
        <end position="298"/>
    </location>
</feature>
<organism evidence="3 4">
    <name type="scientific">Canariomyces notabilis</name>
    <dbReference type="NCBI Taxonomy" id="2074819"/>
    <lineage>
        <taxon>Eukaryota</taxon>
        <taxon>Fungi</taxon>
        <taxon>Dikarya</taxon>
        <taxon>Ascomycota</taxon>
        <taxon>Pezizomycotina</taxon>
        <taxon>Sordariomycetes</taxon>
        <taxon>Sordariomycetidae</taxon>
        <taxon>Sordariales</taxon>
        <taxon>Chaetomiaceae</taxon>
        <taxon>Canariomyces</taxon>
    </lineage>
</organism>
<keyword evidence="2" id="KW-0472">Membrane</keyword>
<dbReference type="Pfam" id="PF16983">
    <property type="entry name" value="MFS_MOT1"/>
    <property type="match status" value="2"/>
</dbReference>
<dbReference type="Proteomes" id="UP001302812">
    <property type="component" value="Unassembled WGS sequence"/>
</dbReference>
<keyword evidence="2" id="KW-0812">Transmembrane</keyword>
<keyword evidence="2" id="KW-1133">Transmembrane helix</keyword>